<feature type="region of interest" description="Disordered" evidence="1">
    <location>
        <begin position="159"/>
        <end position="189"/>
    </location>
</feature>
<evidence type="ECO:0000259" key="2">
    <source>
        <dbReference type="PROSITE" id="PS51782"/>
    </source>
</evidence>
<evidence type="ECO:0000313" key="4">
    <source>
        <dbReference type="Proteomes" id="UP001524570"/>
    </source>
</evidence>
<dbReference type="NCBIfam" id="TIGR03505">
    <property type="entry name" value="FimV_core"/>
    <property type="match status" value="1"/>
</dbReference>
<dbReference type="CDD" id="cd00118">
    <property type="entry name" value="LysM"/>
    <property type="match status" value="1"/>
</dbReference>
<dbReference type="Pfam" id="PF25800">
    <property type="entry name" value="FimV_N"/>
    <property type="match status" value="1"/>
</dbReference>
<reference evidence="3 4" key="1">
    <citation type="submission" date="2022-07" db="EMBL/GenBank/DDBJ databases">
        <title>Methylomonas rivi sp. nov., Methylomonas rosea sp. nov., Methylomonas aureus sp. nov. and Methylomonas subterranea sp. nov., four novel methanotrophs isolated from a freshwater creek and the deep terrestrial subsurface.</title>
        <authorList>
            <person name="Abin C."/>
            <person name="Sankaranarayanan K."/>
            <person name="Garner C."/>
            <person name="Sindelar R."/>
            <person name="Kotary K."/>
            <person name="Garner R."/>
            <person name="Barclay S."/>
            <person name="Lawson P."/>
            <person name="Krumholz L."/>
        </authorList>
    </citation>
    <scope>NUCLEOTIDE SEQUENCE [LARGE SCALE GENOMIC DNA]</scope>
    <source>
        <strain evidence="3 4">WSC-7</strain>
    </source>
</reference>
<dbReference type="EMBL" id="JANIBL010000079">
    <property type="protein sequence ID" value="MCQ8119590.1"/>
    <property type="molecule type" value="Genomic_DNA"/>
</dbReference>
<feature type="compositionally biased region" description="Pro residues" evidence="1">
    <location>
        <begin position="360"/>
        <end position="381"/>
    </location>
</feature>
<name>A0ABT1TXU0_9GAMM</name>
<feature type="compositionally biased region" description="Low complexity" evidence="1">
    <location>
        <begin position="303"/>
        <end position="314"/>
    </location>
</feature>
<gene>
    <name evidence="3" type="ORF">NP589_19370</name>
</gene>
<comment type="caution">
    <text evidence="3">The sequence shown here is derived from an EMBL/GenBank/DDBJ whole genome shotgun (WGS) entry which is preliminary data.</text>
</comment>
<feature type="domain" description="LysM" evidence="2">
    <location>
        <begin position="185"/>
        <end position="241"/>
    </location>
</feature>
<feature type="compositionally biased region" description="Polar residues" evidence="1">
    <location>
        <begin position="293"/>
        <end position="302"/>
    </location>
</feature>
<dbReference type="InterPro" id="IPR020012">
    <property type="entry name" value="LysM_FimV"/>
</dbReference>
<dbReference type="InterPro" id="IPR057840">
    <property type="entry name" value="FimV_N"/>
</dbReference>
<dbReference type="Gene3D" id="3.10.350.10">
    <property type="entry name" value="LysM domain"/>
    <property type="match status" value="1"/>
</dbReference>
<feature type="region of interest" description="Disordered" evidence="1">
    <location>
        <begin position="285"/>
        <end position="319"/>
    </location>
</feature>
<dbReference type="PROSITE" id="PS51782">
    <property type="entry name" value="LYSM"/>
    <property type="match status" value="1"/>
</dbReference>
<sequence length="381" mass="40955">MSNLTKALAVVSLLAPVSAQPLGIGEIELHSALNQKLNAEIRLSVAPGENPADVTVKLAPPEKFDQAGVVWNYFLSKIKLEPVVQANGSIIVKVSSREALTEPFLDFLLEVTWPQGSMMREFTLLIDPPTAYNQPVTPVAETSGYSAEPIEPLERPVKRTRTAPKRAVRAAPADNITPQTPTSGEFGPIQKSDTLWSIATQVGQEKNIPTQKMLTALYRANPDAFNNGNINSLKEGATLKIPEPDAIMNPAQRQAQNERKVTSKQVKPETVQAETTKKALELVAPTEAKAAGTGSTKTEQNSAAAANPALTSAADQTSDGKDLELQARIEKLEQQLGMMQQLLALKDQQLATLQNNKPAPAEPSPQPAQPTPQPPVVSPEP</sequence>
<proteinExistence type="predicted"/>
<dbReference type="RefSeq" id="WP_371929696.1">
    <property type="nucleotide sequence ID" value="NZ_JANIBL010000079.1"/>
</dbReference>
<protein>
    <submittedName>
        <fullName evidence="3">Fimbrial protein FimV</fullName>
    </submittedName>
</protein>
<dbReference type="Proteomes" id="UP001524570">
    <property type="component" value="Unassembled WGS sequence"/>
</dbReference>
<organism evidence="3 4">
    <name type="scientific">Methylomonas rosea</name>
    <dbReference type="NCBI Taxonomy" id="2952227"/>
    <lineage>
        <taxon>Bacteria</taxon>
        <taxon>Pseudomonadati</taxon>
        <taxon>Pseudomonadota</taxon>
        <taxon>Gammaproteobacteria</taxon>
        <taxon>Methylococcales</taxon>
        <taxon>Methylococcaceae</taxon>
        <taxon>Methylomonas</taxon>
    </lineage>
</organism>
<feature type="non-terminal residue" evidence="3">
    <location>
        <position position="381"/>
    </location>
</feature>
<feature type="region of interest" description="Disordered" evidence="1">
    <location>
        <begin position="251"/>
        <end position="273"/>
    </location>
</feature>
<feature type="compositionally biased region" description="Basic residues" evidence="1">
    <location>
        <begin position="159"/>
        <end position="168"/>
    </location>
</feature>
<evidence type="ECO:0000256" key="1">
    <source>
        <dbReference type="SAM" id="MobiDB-lite"/>
    </source>
</evidence>
<dbReference type="InterPro" id="IPR018392">
    <property type="entry name" value="LysM"/>
</dbReference>
<accession>A0ABT1TXU0</accession>
<dbReference type="InterPro" id="IPR036779">
    <property type="entry name" value="LysM_dom_sf"/>
</dbReference>
<evidence type="ECO:0000313" key="3">
    <source>
        <dbReference type="EMBL" id="MCQ8119590.1"/>
    </source>
</evidence>
<feature type="region of interest" description="Disordered" evidence="1">
    <location>
        <begin position="349"/>
        <end position="381"/>
    </location>
</feature>
<keyword evidence="4" id="KW-1185">Reference proteome</keyword>